<evidence type="ECO:0000313" key="1">
    <source>
        <dbReference type="EMBL" id="GCF11768.1"/>
    </source>
</evidence>
<reference evidence="1 2" key="1">
    <citation type="submission" date="2019-01" db="EMBL/GenBank/DDBJ databases">
        <title>Draft genome sequence of Dictyobacter sp. Uno17.</title>
        <authorList>
            <person name="Wang C.M."/>
            <person name="Zheng Y."/>
            <person name="Sakai Y."/>
            <person name="Abe K."/>
            <person name="Yokota A."/>
            <person name="Yabe S."/>
        </authorList>
    </citation>
    <scope>NUCLEOTIDE SEQUENCE [LARGE SCALE GENOMIC DNA]</scope>
    <source>
        <strain evidence="1 2">Uno17</strain>
    </source>
</reference>
<sequence length="55" mass="6370">MSPKSININVLLYIFTQKIKMSNRMSAISAVINEITAQMNEKLLNMFLSPWETHK</sequence>
<organism evidence="1 2">
    <name type="scientific">Dictyobacter arantiisoli</name>
    <dbReference type="NCBI Taxonomy" id="2014874"/>
    <lineage>
        <taxon>Bacteria</taxon>
        <taxon>Bacillati</taxon>
        <taxon>Chloroflexota</taxon>
        <taxon>Ktedonobacteria</taxon>
        <taxon>Ktedonobacterales</taxon>
        <taxon>Dictyobacteraceae</taxon>
        <taxon>Dictyobacter</taxon>
    </lineage>
</organism>
<gene>
    <name evidence="1" type="ORF">KDI_53320</name>
</gene>
<keyword evidence="2" id="KW-1185">Reference proteome</keyword>
<protein>
    <submittedName>
        <fullName evidence="1">Uncharacterized protein</fullName>
    </submittedName>
</protein>
<accession>A0A5A5TKK6</accession>
<proteinExistence type="predicted"/>
<evidence type="ECO:0000313" key="2">
    <source>
        <dbReference type="Proteomes" id="UP000322530"/>
    </source>
</evidence>
<comment type="caution">
    <text evidence="1">The sequence shown here is derived from an EMBL/GenBank/DDBJ whole genome shotgun (WGS) entry which is preliminary data.</text>
</comment>
<dbReference type="AlphaFoldDB" id="A0A5A5TKK6"/>
<name>A0A5A5TKK6_9CHLR</name>
<dbReference type="Proteomes" id="UP000322530">
    <property type="component" value="Unassembled WGS sequence"/>
</dbReference>
<dbReference type="EMBL" id="BIXY01000144">
    <property type="protein sequence ID" value="GCF11768.1"/>
    <property type="molecule type" value="Genomic_DNA"/>
</dbReference>